<dbReference type="PANTHER" id="PTHR31596">
    <property type="entry name" value="T-CELL ACTIVATION INHIBITOR, MITOCHONDRIAL"/>
    <property type="match status" value="1"/>
</dbReference>
<dbReference type="AlphaFoldDB" id="A0A0N4V9X7"/>
<dbReference type="Pfam" id="PF14687">
    <property type="entry name" value="DUF4460"/>
    <property type="match status" value="1"/>
</dbReference>
<feature type="domain" description="DUF4460" evidence="1">
    <location>
        <begin position="71"/>
        <end position="165"/>
    </location>
</feature>
<dbReference type="InterPro" id="IPR028031">
    <property type="entry name" value="DUF4460"/>
</dbReference>
<evidence type="ECO:0000313" key="5">
    <source>
        <dbReference type="WBParaSite" id="EVEC_0000725401-mRNA-1"/>
    </source>
</evidence>
<name>A0A0N4V9X7_ENTVE</name>
<accession>A0A0N4V9X7</accession>
<feature type="domain" description="DUF4461" evidence="2">
    <location>
        <begin position="210"/>
        <end position="286"/>
    </location>
</feature>
<proteinExistence type="predicted"/>
<gene>
    <name evidence="3" type="ORF">EVEC_LOCUS6775</name>
</gene>
<dbReference type="WBParaSite" id="EVEC_0000725401-mRNA-1">
    <property type="protein sequence ID" value="EVEC_0000725401-mRNA-1"/>
    <property type="gene ID" value="EVEC_0000725401"/>
</dbReference>
<evidence type="ECO:0000259" key="2">
    <source>
        <dbReference type="Pfam" id="PF14688"/>
    </source>
</evidence>
<keyword evidence="4" id="KW-1185">Reference proteome</keyword>
<dbReference type="InterPro" id="IPR027989">
    <property type="entry name" value="DUF4461"/>
</dbReference>
<dbReference type="GO" id="GO:0005739">
    <property type="term" value="C:mitochondrion"/>
    <property type="evidence" value="ECO:0007669"/>
    <property type="project" value="TreeGrafter"/>
</dbReference>
<organism evidence="5">
    <name type="scientific">Enterobius vermicularis</name>
    <name type="common">Human pinworm</name>
    <dbReference type="NCBI Taxonomy" id="51028"/>
    <lineage>
        <taxon>Eukaryota</taxon>
        <taxon>Metazoa</taxon>
        <taxon>Ecdysozoa</taxon>
        <taxon>Nematoda</taxon>
        <taxon>Chromadorea</taxon>
        <taxon>Rhabditida</taxon>
        <taxon>Spirurina</taxon>
        <taxon>Oxyuridomorpha</taxon>
        <taxon>Oxyuroidea</taxon>
        <taxon>Oxyuridae</taxon>
        <taxon>Enterobius</taxon>
    </lineage>
</organism>
<dbReference type="Pfam" id="PF14688">
    <property type="entry name" value="DUF4461"/>
    <property type="match status" value="1"/>
</dbReference>
<reference evidence="5" key="1">
    <citation type="submission" date="2017-02" db="UniProtKB">
        <authorList>
            <consortium name="WormBaseParasite"/>
        </authorList>
    </citation>
    <scope>IDENTIFICATION</scope>
</reference>
<sequence>MKGKNIYCVEIKLTFAQGSTFSFGSLASRQQSPGSSVFGGSGFSALAAQGNAKSPSVFGGGVNMSSSCAIISSSQAAAALRSFYFAVHPDRFGALPEVRRQNERSLQVFNGYLNDLLSLNKPPVTRPIHFFVAAKGNRGLKKIELRLTESNPTLLIKAALEACSLCTKESAAVKSATKSFNGYSGAAPEAHGFSFELRKKRRLLHCHSNSLAEFLSQQRSSVLEAAEKFRKTFDSLQDDINCLKDKTGLIDIIWSVSWAMTHMRRSLLAVRRLIDNSNDDLERVCGALKGYSLRKVVNLQLTSVDGVASHMIPTQVGVALLTEMLHYPSFTLRHRCGNMRWCWIGAGIFEG</sequence>
<evidence type="ECO:0000313" key="3">
    <source>
        <dbReference type="EMBL" id="VDD92024.1"/>
    </source>
</evidence>
<dbReference type="EMBL" id="UXUI01008645">
    <property type="protein sequence ID" value="VDD92024.1"/>
    <property type="molecule type" value="Genomic_DNA"/>
</dbReference>
<reference evidence="3 4" key="2">
    <citation type="submission" date="2018-10" db="EMBL/GenBank/DDBJ databases">
        <authorList>
            <consortium name="Pathogen Informatics"/>
        </authorList>
    </citation>
    <scope>NUCLEOTIDE SEQUENCE [LARGE SCALE GENOMIC DNA]</scope>
</reference>
<dbReference type="PANTHER" id="PTHR31596:SF1">
    <property type="entry name" value="T-CELL ACTIVATION INHIBITOR, MITOCHONDRIAL"/>
    <property type="match status" value="1"/>
</dbReference>
<dbReference type="Proteomes" id="UP000274131">
    <property type="component" value="Unassembled WGS sequence"/>
</dbReference>
<protein>
    <submittedName>
        <fullName evidence="5">DUF4460 domain-containing protein</fullName>
    </submittedName>
</protein>
<evidence type="ECO:0000313" key="4">
    <source>
        <dbReference type="Proteomes" id="UP000274131"/>
    </source>
</evidence>
<evidence type="ECO:0000259" key="1">
    <source>
        <dbReference type="Pfam" id="PF14687"/>
    </source>
</evidence>
<dbReference type="InterPro" id="IPR027986">
    <property type="entry name" value="TCAIM"/>
</dbReference>
<dbReference type="OrthoDB" id="4238at2759"/>